<dbReference type="PROSITE" id="PS51007">
    <property type="entry name" value="CYTC"/>
    <property type="match status" value="2"/>
</dbReference>
<gene>
    <name evidence="6" type="ORF">DL237_18380</name>
</gene>
<dbReference type="PANTHER" id="PTHR35008:SF8">
    <property type="entry name" value="ALCOHOL DEHYDROGENASE CYTOCHROME C SUBUNIT"/>
    <property type="match status" value="1"/>
</dbReference>
<evidence type="ECO:0000256" key="3">
    <source>
        <dbReference type="ARBA" id="ARBA00023004"/>
    </source>
</evidence>
<dbReference type="GO" id="GO:0046872">
    <property type="term" value="F:metal ion binding"/>
    <property type="evidence" value="ECO:0007669"/>
    <property type="project" value="UniProtKB-KW"/>
</dbReference>
<evidence type="ECO:0000256" key="1">
    <source>
        <dbReference type="ARBA" id="ARBA00022617"/>
    </source>
</evidence>
<dbReference type="InterPro" id="IPR036909">
    <property type="entry name" value="Cyt_c-like_dom_sf"/>
</dbReference>
<dbReference type="InterPro" id="IPR009056">
    <property type="entry name" value="Cyt_c-like_dom"/>
</dbReference>
<dbReference type="EMBL" id="QWJJ01000019">
    <property type="protein sequence ID" value="RII37272.1"/>
    <property type="molecule type" value="Genomic_DNA"/>
</dbReference>
<dbReference type="AlphaFoldDB" id="A0A399J086"/>
<dbReference type="GO" id="GO:0020037">
    <property type="term" value="F:heme binding"/>
    <property type="evidence" value="ECO:0007669"/>
    <property type="project" value="InterPro"/>
</dbReference>
<reference evidence="6 7" key="1">
    <citation type="submission" date="2018-08" db="EMBL/GenBank/DDBJ databases">
        <title>Pseudooceanicola sediminis CY03 in the family Rhodobacteracea.</title>
        <authorList>
            <person name="Zhang Y.-J."/>
        </authorList>
    </citation>
    <scope>NUCLEOTIDE SEQUENCE [LARGE SCALE GENOMIC DNA]</scope>
    <source>
        <strain evidence="6 7">CY03</strain>
    </source>
</reference>
<proteinExistence type="predicted"/>
<feature type="domain" description="Cytochrome c" evidence="5">
    <location>
        <begin position="185"/>
        <end position="295"/>
    </location>
</feature>
<evidence type="ECO:0000313" key="6">
    <source>
        <dbReference type="EMBL" id="RII37272.1"/>
    </source>
</evidence>
<comment type="caution">
    <text evidence="6">The sequence shown here is derived from an EMBL/GenBank/DDBJ whole genome shotgun (WGS) entry which is preliminary data.</text>
</comment>
<protein>
    <submittedName>
        <fullName evidence="6">Cytochrome C</fullName>
    </submittedName>
</protein>
<evidence type="ECO:0000313" key="7">
    <source>
        <dbReference type="Proteomes" id="UP000265848"/>
    </source>
</evidence>
<evidence type="ECO:0000256" key="4">
    <source>
        <dbReference type="PROSITE-ProRule" id="PRU00433"/>
    </source>
</evidence>
<dbReference type="OrthoDB" id="9811281at2"/>
<dbReference type="GO" id="GO:0009055">
    <property type="term" value="F:electron transfer activity"/>
    <property type="evidence" value="ECO:0007669"/>
    <property type="project" value="InterPro"/>
</dbReference>
<evidence type="ECO:0000256" key="2">
    <source>
        <dbReference type="ARBA" id="ARBA00022723"/>
    </source>
</evidence>
<keyword evidence="7" id="KW-1185">Reference proteome</keyword>
<dbReference type="Proteomes" id="UP000265848">
    <property type="component" value="Unassembled WGS sequence"/>
</dbReference>
<keyword evidence="2 4" id="KW-0479">Metal-binding</keyword>
<dbReference type="InterPro" id="IPR051459">
    <property type="entry name" value="Cytochrome_c-type_DH"/>
</dbReference>
<dbReference type="SUPFAM" id="SSF46626">
    <property type="entry name" value="Cytochrome c"/>
    <property type="match status" value="2"/>
</dbReference>
<keyword evidence="3 4" id="KW-0408">Iron</keyword>
<name>A0A399J086_9RHOB</name>
<feature type="domain" description="Cytochrome c" evidence="5">
    <location>
        <begin position="38"/>
        <end position="143"/>
    </location>
</feature>
<accession>A0A399J086</accession>
<dbReference type="PANTHER" id="PTHR35008">
    <property type="entry name" value="BLL4482 PROTEIN-RELATED"/>
    <property type="match status" value="1"/>
</dbReference>
<dbReference type="RefSeq" id="WP_119400551.1">
    <property type="nucleotide sequence ID" value="NZ_QWJJ01000019.1"/>
</dbReference>
<evidence type="ECO:0000259" key="5">
    <source>
        <dbReference type="PROSITE" id="PS51007"/>
    </source>
</evidence>
<keyword evidence="1 4" id="KW-0349">Heme</keyword>
<dbReference type="Gene3D" id="1.10.760.10">
    <property type="entry name" value="Cytochrome c-like domain"/>
    <property type="match status" value="1"/>
</dbReference>
<sequence length="313" mass="32993">MRQVIAGVVGLALVGTAATAALVMWPVGQEPAKIELAGDVQRGAYLARASGCIACHTNFEDGGAPLAGGAPLETDFGTFYPPNLTTDAQHGIGGWTVEQFAMAVRQGISPEGEPYYPTFTYPFYADFSDQDIADLWAAFQTVAPAAESAPVHEATFPFDQRWGLKLWRAAYLSDPQTEPVEGKSETWNRGRELVRGATHCGACHTGRNLAGARVASAVFAGNDALPGGNKAPSILPEDLAERGWTVANLSYALQSGVTPSGDVFGGSMGEVVQNGTRFLSKDDLRAMATYLLDSNLAPEDEIASIPASGPVLD</sequence>
<organism evidence="6 7">
    <name type="scientific">Pseudooceanicola sediminis</name>
    <dbReference type="NCBI Taxonomy" id="2211117"/>
    <lineage>
        <taxon>Bacteria</taxon>
        <taxon>Pseudomonadati</taxon>
        <taxon>Pseudomonadota</taxon>
        <taxon>Alphaproteobacteria</taxon>
        <taxon>Rhodobacterales</taxon>
        <taxon>Paracoccaceae</taxon>
        <taxon>Pseudooceanicola</taxon>
    </lineage>
</organism>